<dbReference type="PANTHER" id="PTHR21529">
    <property type="entry name" value="MAMMARY TURMOR VIRUS RECEPTOR HOMOLOG 1, 2 MTVR1, 2"/>
    <property type="match status" value="1"/>
</dbReference>
<feature type="compositionally biased region" description="Basic residues" evidence="6">
    <location>
        <begin position="160"/>
        <end position="175"/>
    </location>
</feature>
<dbReference type="GO" id="GO:0016787">
    <property type="term" value="F:hydrolase activity"/>
    <property type="evidence" value="ECO:0007669"/>
    <property type="project" value="UniProtKB-UniRule"/>
</dbReference>
<dbReference type="Gene3D" id="3.40.50.300">
    <property type="entry name" value="P-loop containing nucleotide triphosphate hydrolases"/>
    <property type="match status" value="2"/>
</dbReference>
<feature type="region of interest" description="Disordered" evidence="6">
    <location>
        <begin position="244"/>
        <end position="269"/>
    </location>
</feature>
<reference evidence="8 9" key="1">
    <citation type="journal article" date="2019" name="Nat. Ecol. Evol.">
        <title>Megaphylogeny resolves global patterns of mushroom evolution.</title>
        <authorList>
            <person name="Varga T."/>
            <person name="Krizsan K."/>
            <person name="Foldi C."/>
            <person name="Dima B."/>
            <person name="Sanchez-Garcia M."/>
            <person name="Sanchez-Ramirez S."/>
            <person name="Szollosi G.J."/>
            <person name="Szarkandi J.G."/>
            <person name="Papp V."/>
            <person name="Albert L."/>
            <person name="Andreopoulos W."/>
            <person name="Angelini C."/>
            <person name="Antonin V."/>
            <person name="Barry K.W."/>
            <person name="Bougher N.L."/>
            <person name="Buchanan P."/>
            <person name="Buyck B."/>
            <person name="Bense V."/>
            <person name="Catcheside P."/>
            <person name="Chovatia M."/>
            <person name="Cooper J."/>
            <person name="Damon W."/>
            <person name="Desjardin D."/>
            <person name="Finy P."/>
            <person name="Geml J."/>
            <person name="Haridas S."/>
            <person name="Hughes K."/>
            <person name="Justo A."/>
            <person name="Karasinski D."/>
            <person name="Kautmanova I."/>
            <person name="Kiss B."/>
            <person name="Kocsube S."/>
            <person name="Kotiranta H."/>
            <person name="LaButti K.M."/>
            <person name="Lechner B.E."/>
            <person name="Liimatainen K."/>
            <person name="Lipzen A."/>
            <person name="Lukacs Z."/>
            <person name="Mihaltcheva S."/>
            <person name="Morgado L.N."/>
            <person name="Niskanen T."/>
            <person name="Noordeloos M.E."/>
            <person name="Ohm R.A."/>
            <person name="Ortiz-Santana B."/>
            <person name="Ovrebo C."/>
            <person name="Racz N."/>
            <person name="Riley R."/>
            <person name="Savchenko A."/>
            <person name="Shiryaev A."/>
            <person name="Soop K."/>
            <person name="Spirin V."/>
            <person name="Szebenyi C."/>
            <person name="Tomsovsky M."/>
            <person name="Tulloss R.E."/>
            <person name="Uehling J."/>
            <person name="Grigoriev I.V."/>
            <person name="Vagvolgyi C."/>
            <person name="Papp T."/>
            <person name="Martin F.M."/>
            <person name="Miettinen O."/>
            <person name="Hibbett D.S."/>
            <person name="Nagy L.G."/>
        </authorList>
    </citation>
    <scope>NUCLEOTIDE SEQUENCE [LARGE SCALE GENOMIC DNA]</scope>
    <source>
        <strain evidence="8 9">OMC1185</strain>
    </source>
</reference>
<evidence type="ECO:0000256" key="3">
    <source>
        <dbReference type="ARBA" id="ARBA00022806"/>
    </source>
</evidence>
<gene>
    <name evidence="8" type="ORF">OE88DRAFT_1483274</name>
</gene>
<dbReference type="EMBL" id="ML213510">
    <property type="protein sequence ID" value="TFK51884.1"/>
    <property type="molecule type" value="Genomic_DNA"/>
</dbReference>
<feature type="compositionally biased region" description="Polar residues" evidence="6">
    <location>
        <begin position="258"/>
        <end position="268"/>
    </location>
</feature>
<evidence type="ECO:0000313" key="8">
    <source>
        <dbReference type="EMBL" id="TFK51884.1"/>
    </source>
</evidence>
<dbReference type="Pfam" id="PF13361">
    <property type="entry name" value="UvrD_C"/>
    <property type="match status" value="1"/>
</dbReference>
<evidence type="ECO:0000256" key="1">
    <source>
        <dbReference type="ARBA" id="ARBA00022741"/>
    </source>
</evidence>
<dbReference type="Pfam" id="PF00580">
    <property type="entry name" value="UvrD-helicase"/>
    <property type="match status" value="1"/>
</dbReference>
<evidence type="ECO:0000256" key="6">
    <source>
        <dbReference type="SAM" id="MobiDB-lite"/>
    </source>
</evidence>
<evidence type="ECO:0000259" key="7">
    <source>
        <dbReference type="PROSITE" id="PS51198"/>
    </source>
</evidence>
<dbReference type="InterPro" id="IPR011990">
    <property type="entry name" value="TPR-like_helical_dom_sf"/>
</dbReference>
<dbReference type="GO" id="GO:0004386">
    <property type="term" value="F:helicase activity"/>
    <property type="evidence" value="ECO:0007669"/>
    <property type="project" value="UniProtKB-UniRule"/>
</dbReference>
<dbReference type="STRING" id="5364.A0A5C3N2N2"/>
<dbReference type="Proteomes" id="UP000305948">
    <property type="component" value="Unassembled WGS sequence"/>
</dbReference>
<dbReference type="SUPFAM" id="SSF48452">
    <property type="entry name" value="TPR-like"/>
    <property type="match status" value="1"/>
</dbReference>
<evidence type="ECO:0000313" key="9">
    <source>
        <dbReference type="Proteomes" id="UP000305948"/>
    </source>
</evidence>
<organism evidence="8 9">
    <name type="scientific">Heliocybe sulcata</name>
    <dbReference type="NCBI Taxonomy" id="5364"/>
    <lineage>
        <taxon>Eukaryota</taxon>
        <taxon>Fungi</taxon>
        <taxon>Dikarya</taxon>
        <taxon>Basidiomycota</taxon>
        <taxon>Agaricomycotina</taxon>
        <taxon>Agaricomycetes</taxon>
        <taxon>Gloeophyllales</taxon>
        <taxon>Gloeophyllaceae</taxon>
        <taxon>Heliocybe</taxon>
    </lineage>
</organism>
<proteinExistence type="predicted"/>
<name>A0A5C3N2N2_9AGAM</name>
<keyword evidence="3 5" id="KW-0347">Helicase</keyword>
<keyword evidence="1 5" id="KW-0547">Nucleotide-binding</keyword>
<accession>A0A5C3N2N2</accession>
<evidence type="ECO:0000256" key="4">
    <source>
        <dbReference type="ARBA" id="ARBA00022840"/>
    </source>
</evidence>
<dbReference type="InterPro" id="IPR027417">
    <property type="entry name" value="P-loop_NTPase"/>
</dbReference>
<dbReference type="PROSITE" id="PS51198">
    <property type="entry name" value="UVRD_HELICASE_ATP_BIND"/>
    <property type="match status" value="1"/>
</dbReference>
<sequence length="2206" mass="251930">MATALTSEAEERRLIERDSWSRDRIADTVDWFEQRFMINKSSFEPCVTLLLSEAHVLELFLSAASNDFISFFCKRIQENFPEKPEHFSTSIQSNLLAHLSLALLFLDYPAGFDVPSNLSDCRRSVELSKPVLEALPTLAFRDEPVDQGAREDDPFVPIRTKQKSQRQQKRSRQHGKTNSDDSVFRILGVDAPNTPQDAEKLGRDILEEQKEILSYYLTILRRPGLAEHLQKVYEEKLRFVDGAHHSHQSARDNADEAVNTSDESSTPSAYPIIQPMRAALYFESAKGLGDWHILVSSRADRDLRGARRKDAKTFRIIMKKIHELSRGHFSDDNQKRLTGTNLEIPIYEAKMTRDSRLVIDCIPEFDSDIERQVIKLFGVYTHADIKKNSFWEAVGHQLAGKGREYRRRCTFRNKPIHAGDNVIAPASFPPQREPVIGADSSQVVPRIPGEYLQEIHSLLVLEKFVTLSQALLNSILADRDVAHVFAVSPQEREIIEYPLSCYVIGRSGTGKTTTMLFKMLGIQRSWEHGSHSVPKPRQVFVTRSRVLASKVEQYFEKLMKSLVLSTQDPKMLAQGVEDEHQVQDDDLVDSDDDTEWRVDLPKRFSLLEDHHFPLFITFDHLCCMLEGDLSVSTSRSSALSPADDAQTNGERLEDVELGKTASHLVLYEKFLESYWPHMPQFLTKGLDPSLVFSEIMGVIKGSEQSLKFQSCCLDREAYNAVSHRSQSTFASQRDLIYSIFENYQSLRSQRRELDNVDRTHDLIVKLATESRAIGEKFDFLYVDEVQDNNLIDAHLLRSLCKNPNGLFWAGDTAQTISVGSSFKFNDLKAFLHRLERNADPEPKSRSTSLTPEPRTFHLAVNYRSHAGIVKCAHSVVRLITRFWPYAIDVLGEERGIVEGLRPVFFGSSQSDTVRYEQFLFGESGHRIDFGARQCILVRNEAARDELRKEVGQIGLIMTLYESKGLEFDDVLLYNFFKDSTSDFSQWRVVLNAMVESQGEHISVPSFDEVRHASICSELKFLYVAITRARNNLWIFDPSKQAEPMKHLWSREGLIDTYTPKMELPQLAVDSSSEEWRQAGRSLFENRRYFQAMHCFKRARMRHEAAISNAFYLRDCARSVQSNLPSRSKAFMLAAEAFCDVASSSGKDHIKRIYMRNAANCYLQGGDDERAAKAFYDAEEFTLAARQYHKAGLVDDAIRVVRDTEVEQEVAERVVLTARLFYFQQKEIKKAVDLFDSSKEELRFMEDYGFDDTRADILESMGRFVEAGEVHLAAGRLTDGIKVLLKAPSDRGAVQRAKDCLLDCFWDTFSLDRDHGEEEQHSSSLEQLLRWAADLEHLTGASDDEISMFKAIASRDITSLKQLGRALCCADRKAAALLCYTHVFKQGAWVQTASLTDASALVDHFTIYTGLLHDMSAHSDPCSDSSIRRLFGFRVEPQHSVLLPRRSFLFSSVPERLLRTLGPEDPAIRISRGQFLYIYRQSLREHILSLVLKEDDACRDLRVLRPCLVFTTFGRCRDQCPRGHFSGAELSAEAYNLRVRLHLQQILLLGSLYLVPFSRRERWQRMWLQRLYEALHPSHPLLGHISDLDLSRVPEASDAVRTLKRWLHGYSFPIKLENIRDGFLANFTVAASLGFLFDGERAVQYVLRAPCVISYREASSSQVPVYVAKFLETSDPYSLSAGIFFLRDAAKRTFRMDIGILCQIMEELCGALVLCRNYQNVSGHVWLQMHIRMKNISNNDRHTLHGTMLPQTWLQTLLERLDWQKMSEKDTRHLWVFSDAMASILKDVKFPDAQSQLMFEGRSLSERGGLIQNAFVLRICRCMCLLGYNILDSRLRTKILESIVSLKKPDWMPPALCAKYINATSWSDLSFAVRQRSSNLHAADSAANKLIQLHDARKELPLGRIPRGVHKVVYKSMDDLPRLFATSSKSNERRALEPVAEACETRLAAVPVPEVTLEQISEDMEPQGGTDLPEDIAPDTVEEIVEVDQKMVDEALPVFTSATDREIQAAAVIQSAYRRVHRRRTALEASLNTRDGRWWKACMDVARTVQWPNSYYKCVFLGPLVHGLVCLDILYSYASAGIEKTKKRLKEAQYQELEETGNRLTQFNDVLKRVNQLQTQLHPNSDLHKRCEMPLLIAGISDIQQVVRDIREQRMPLNNIEDCQNELDLAVGWIVKRKRPTVRKPLPQVVLDDPNSDFYDVSSFEEV</sequence>
<feature type="compositionally biased region" description="Basic and acidic residues" evidence="6">
    <location>
        <begin position="244"/>
        <end position="254"/>
    </location>
</feature>
<dbReference type="InterPro" id="IPR014016">
    <property type="entry name" value="UvrD-like_ATP-bd"/>
</dbReference>
<protein>
    <recommendedName>
        <fullName evidence="7">UvrD-like helicase ATP-binding domain-containing protein</fullName>
    </recommendedName>
</protein>
<dbReference type="InterPro" id="IPR039904">
    <property type="entry name" value="TRANK1"/>
</dbReference>
<evidence type="ECO:0000256" key="2">
    <source>
        <dbReference type="ARBA" id="ARBA00022801"/>
    </source>
</evidence>
<dbReference type="SUPFAM" id="SSF52540">
    <property type="entry name" value="P-loop containing nucleoside triphosphate hydrolases"/>
    <property type="match status" value="1"/>
</dbReference>
<feature type="domain" description="UvrD-like helicase ATP-binding" evidence="7">
    <location>
        <begin position="484"/>
        <end position="865"/>
    </location>
</feature>
<dbReference type="OrthoDB" id="3156807at2759"/>
<keyword evidence="2 5" id="KW-0378">Hydrolase</keyword>
<keyword evidence="9" id="KW-1185">Reference proteome</keyword>
<dbReference type="PANTHER" id="PTHR21529:SF4">
    <property type="entry name" value="TPR AND ANKYRIN REPEAT-CONTAINING PROTEIN 1"/>
    <property type="match status" value="1"/>
</dbReference>
<dbReference type="GO" id="GO:0005524">
    <property type="term" value="F:ATP binding"/>
    <property type="evidence" value="ECO:0007669"/>
    <property type="project" value="UniProtKB-UniRule"/>
</dbReference>
<feature type="binding site" evidence="5">
    <location>
        <begin position="505"/>
        <end position="512"/>
    </location>
    <ligand>
        <name>ATP</name>
        <dbReference type="ChEBI" id="CHEBI:30616"/>
    </ligand>
</feature>
<feature type="region of interest" description="Disordered" evidence="6">
    <location>
        <begin position="146"/>
        <end position="184"/>
    </location>
</feature>
<evidence type="ECO:0000256" key="5">
    <source>
        <dbReference type="PROSITE-ProRule" id="PRU00560"/>
    </source>
</evidence>
<dbReference type="InterPro" id="IPR014017">
    <property type="entry name" value="DNA_helicase_UvrD-like_C"/>
</dbReference>
<keyword evidence="4 5" id="KW-0067">ATP-binding</keyword>